<evidence type="ECO:0000313" key="3">
    <source>
        <dbReference type="Proteomes" id="UP001341281"/>
    </source>
</evidence>
<dbReference type="PANTHER" id="PTHR23272:SF187">
    <property type="entry name" value="AC9 TRANSPOSASE-RELATED"/>
    <property type="match status" value="1"/>
</dbReference>
<name>A0AAQ3TP93_PASNO</name>
<sequence>MTLTAHLIDVEWNLYKRILSFCLVCGHKEGNSGKRVENAYWSGVLIVYSKSRSTMQALMKKYSELIDKIRISVKFVRSSPPRLTFEKVFARLEKEYKPFKDHFGKKSPPNASDTEASRHMLCFLKAFEKLAEIAMGEDPPLASLAYRMKQTFQKYWEEEGNLNYLLPKIQAPILDILLISFVWAYKGNEIVEKVESALVELFGSYVQRASTSSSTSRDLNPQLVHFNMRTKEFDVLNSWKVNSTNYPILSLLVKDILDVLASTVPSKSAFNIG</sequence>
<reference evidence="2 3" key="1">
    <citation type="submission" date="2024-02" db="EMBL/GenBank/DDBJ databases">
        <title>High-quality chromosome-scale genome assembly of Pensacola bahiagrass (Paspalum notatum Flugge var. saurae).</title>
        <authorList>
            <person name="Vega J.M."/>
            <person name="Podio M."/>
            <person name="Orjuela J."/>
            <person name="Siena L.A."/>
            <person name="Pessino S.C."/>
            <person name="Combes M.C."/>
            <person name="Mariac C."/>
            <person name="Albertini E."/>
            <person name="Pupilli F."/>
            <person name="Ortiz J.P.A."/>
            <person name="Leblanc O."/>
        </authorList>
    </citation>
    <scope>NUCLEOTIDE SEQUENCE [LARGE SCALE GENOMIC DNA]</scope>
    <source>
        <strain evidence="2">R1</strain>
        <tissue evidence="2">Leaf</tissue>
    </source>
</reference>
<proteinExistence type="predicted"/>
<feature type="non-terminal residue" evidence="2">
    <location>
        <position position="1"/>
    </location>
</feature>
<dbReference type="EMBL" id="CP144749">
    <property type="protein sequence ID" value="WVZ76714.1"/>
    <property type="molecule type" value="Genomic_DNA"/>
</dbReference>
<evidence type="ECO:0000259" key="1">
    <source>
        <dbReference type="Pfam" id="PF05699"/>
    </source>
</evidence>
<dbReference type="Proteomes" id="UP001341281">
    <property type="component" value="Chromosome 05"/>
</dbReference>
<dbReference type="Pfam" id="PF05699">
    <property type="entry name" value="Dimer_Tnp_hAT"/>
    <property type="match status" value="1"/>
</dbReference>
<keyword evidence="3" id="KW-1185">Reference proteome</keyword>
<protein>
    <recommendedName>
        <fullName evidence="1">HAT C-terminal dimerisation domain-containing protein</fullName>
    </recommendedName>
</protein>
<gene>
    <name evidence="2" type="ORF">U9M48_024666</name>
</gene>
<dbReference type="PANTHER" id="PTHR23272">
    <property type="entry name" value="BED FINGER-RELATED"/>
    <property type="match status" value="1"/>
</dbReference>
<dbReference type="AlphaFoldDB" id="A0AAQ3TP93"/>
<accession>A0AAQ3TP93</accession>
<feature type="domain" description="HAT C-terminal dimerisation" evidence="1">
    <location>
        <begin position="226"/>
        <end position="272"/>
    </location>
</feature>
<evidence type="ECO:0000313" key="2">
    <source>
        <dbReference type="EMBL" id="WVZ76714.1"/>
    </source>
</evidence>
<dbReference type="InterPro" id="IPR008906">
    <property type="entry name" value="HATC_C_dom"/>
</dbReference>
<organism evidence="2 3">
    <name type="scientific">Paspalum notatum var. saurae</name>
    <dbReference type="NCBI Taxonomy" id="547442"/>
    <lineage>
        <taxon>Eukaryota</taxon>
        <taxon>Viridiplantae</taxon>
        <taxon>Streptophyta</taxon>
        <taxon>Embryophyta</taxon>
        <taxon>Tracheophyta</taxon>
        <taxon>Spermatophyta</taxon>
        <taxon>Magnoliopsida</taxon>
        <taxon>Liliopsida</taxon>
        <taxon>Poales</taxon>
        <taxon>Poaceae</taxon>
        <taxon>PACMAD clade</taxon>
        <taxon>Panicoideae</taxon>
        <taxon>Andropogonodae</taxon>
        <taxon>Paspaleae</taxon>
        <taxon>Paspalinae</taxon>
        <taxon>Paspalum</taxon>
    </lineage>
</organism>
<dbReference type="SUPFAM" id="SSF53098">
    <property type="entry name" value="Ribonuclease H-like"/>
    <property type="match status" value="1"/>
</dbReference>
<dbReference type="InterPro" id="IPR012337">
    <property type="entry name" value="RNaseH-like_sf"/>
</dbReference>
<dbReference type="GO" id="GO:0046983">
    <property type="term" value="F:protein dimerization activity"/>
    <property type="evidence" value="ECO:0007669"/>
    <property type="project" value="InterPro"/>
</dbReference>